<reference evidence="3" key="1">
    <citation type="submission" date="2016-10" db="EMBL/GenBank/DDBJ databases">
        <authorList>
            <person name="Varghese N."/>
            <person name="Submissions S."/>
        </authorList>
    </citation>
    <scope>NUCLEOTIDE SEQUENCE [LARGE SCALE GENOMIC DNA]</scope>
    <source>
        <strain evidence="3">BL47</strain>
    </source>
</reference>
<dbReference type="SUPFAM" id="SSF88723">
    <property type="entry name" value="PIN domain-like"/>
    <property type="match status" value="1"/>
</dbReference>
<dbReference type="CDD" id="cd18683">
    <property type="entry name" value="PIN_VapC-like"/>
    <property type="match status" value="1"/>
</dbReference>
<organism evidence="2 3">
    <name type="scientific">Methylobacterium phyllostachyos</name>
    <dbReference type="NCBI Taxonomy" id="582672"/>
    <lineage>
        <taxon>Bacteria</taxon>
        <taxon>Pseudomonadati</taxon>
        <taxon>Pseudomonadota</taxon>
        <taxon>Alphaproteobacteria</taxon>
        <taxon>Hyphomicrobiales</taxon>
        <taxon>Methylobacteriaceae</taxon>
        <taxon>Methylobacterium</taxon>
    </lineage>
</organism>
<dbReference type="Gene3D" id="3.40.50.1010">
    <property type="entry name" value="5'-nuclease"/>
    <property type="match status" value="1"/>
</dbReference>
<dbReference type="AlphaFoldDB" id="A0A1H0AKN9"/>
<sequence>MNVSIDTNVLARALLADDPAQTRAARNLLRDAASIAVPLPCLCELVWILRRGAKLTTEDVAAAIRALLNARNVAMNRPAVEAGLRLFEAGGDFADGVIAYEGRWLGGETFVSFDQKAVALLSQQGEAARLLA</sequence>
<name>A0A1H0AKN9_9HYPH</name>
<accession>A0A1H0AKN9</accession>
<dbReference type="STRING" id="582672.SAMN05216360_107241"/>
<proteinExistence type="predicted"/>
<dbReference type="EMBL" id="FNHS01000007">
    <property type="protein sequence ID" value="SDN33911.1"/>
    <property type="molecule type" value="Genomic_DNA"/>
</dbReference>
<gene>
    <name evidence="2" type="ORF">SAMN05216360_107241</name>
</gene>
<dbReference type="OrthoDB" id="6637310at2"/>
<dbReference type="PANTHER" id="PTHR39664">
    <property type="match status" value="1"/>
</dbReference>
<protein>
    <submittedName>
        <fullName evidence="2">Predicted nucleic-acid-binding protein, contains PIN domain</fullName>
    </submittedName>
</protein>
<dbReference type="InterPro" id="IPR002716">
    <property type="entry name" value="PIN_dom"/>
</dbReference>
<dbReference type="InterPro" id="IPR029060">
    <property type="entry name" value="PIN-like_dom_sf"/>
</dbReference>
<evidence type="ECO:0000259" key="1">
    <source>
        <dbReference type="Pfam" id="PF01850"/>
    </source>
</evidence>
<dbReference type="Pfam" id="PF01850">
    <property type="entry name" value="PIN"/>
    <property type="match status" value="1"/>
</dbReference>
<dbReference type="Proteomes" id="UP000198704">
    <property type="component" value="Unassembled WGS sequence"/>
</dbReference>
<evidence type="ECO:0000313" key="2">
    <source>
        <dbReference type="EMBL" id="SDN33911.1"/>
    </source>
</evidence>
<dbReference type="RefSeq" id="WP_091716417.1">
    <property type="nucleotide sequence ID" value="NZ_FNHS01000007.1"/>
</dbReference>
<keyword evidence="3" id="KW-1185">Reference proteome</keyword>
<feature type="domain" description="PIN" evidence="1">
    <location>
        <begin position="5"/>
        <end position="99"/>
    </location>
</feature>
<evidence type="ECO:0000313" key="3">
    <source>
        <dbReference type="Proteomes" id="UP000198704"/>
    </source>
</evidence>
<dbReference type="PANTHER" id="PTHR39664:SF2">
    <property type="entry name" value="NUCLEIC ACID-BINDING PROTEIN, CONTAINING PIN DOMAIN-RELATED"/>
    <property type="match status" value="1"/>
</dbReference>